<keyword evidence="2 6" id="KW-0812">Transmembrane</keyword>
<dbReference type="GO" id="GO:0016020">
    <property type="term" value="C:membrane"/>
    <property type="evidence" value="ECO:0007669"/>
    <property type="project" value="UniProtKB-SubCell"/>
</dbReference>
<dbReference type="SUPFAM" id="SSF53335">
    <property type="entry name" value="S-adenosyl-L-methionine-dependent methyltransferases"/>
    <property type="match status" value="1"/>
</dbReference>
<dbReference type="InterPro" id="IPR029063">
    <property type="entry name" value="SAM-dependent_MTases_sf"/>
</dbReference>
<dbReference type="EMBL" id="CP119908">
    <property type="protein sequence ID" value="WFD17825.1"/>
    <property type="molecule type" value="Genomic_DNA"/>
</dbReference>
<protein>
    <submittedName>
        <fullName evidence="7">Type IV protein arginine methyltransferase</fullName>
        <ecNumber evidence="7">2.1.1.322</ecNumber>
    </submittedName>
</protein>
<dbReference type="SUPFAM" id="SSF81338">
    <property type="entry name" value="Aquaporin-like"/>
    <property type="match status" value="1"/>
</dbReference>
<evidence type="ECO:0000313" key="7">
    <source>
        <dbReference type="EMBL" id="WFD17825.1"/>
    </source>
</evidence>
<keyword evidence="8" id="KW-1185">Reference proteome</keyword>
<feature type="repeat" description="ANK" evidence="5">
    <location>
        <begin position="22"/>
        <end position="54"/>
    </location>
</feature>
<evidence type="ECO:0000256" key="3">
    <source>
        <dbReference type="ARBA" id="ARBA00022989"/>
    </source>
</evidence>
<dbReference type="PRINTS" id="PR00783">
    <property type="entry name" value="MINTRINSICP"/>
</dbReference>
<dbReference type="SUPFAM" id="SSF48403">
    <property type="entry name" value="Ankyrin repeat"/>
    <property type="match status" value="1"/>
</dbReference>
<evidence type="ECO:0000313" key="8">
    <source>
        <dbReference type="Proteomes" id="UP001220961"/>
    </source>
</evidence>
<dbReference type="GO" id="GO:0032259">
    <property type="term" value="P:methylation"/>
    <property type="evidence" value="ECO:0007669"/>
    <property type="project" value="UniProtKB-KW"/>
</dbReference>
<evidence type="ECO:0000256" key="1">
    <source>
        <dbReference type="ARBA" id="ARBA00004141"/>
    </source>
</evidence>
<dbReference type="SMART" id="SM00248">
    <property type="entry name" value="ANK"/>
    <property type="match status" value="2"/>
</dbReference>
<dbReference type="GO" id="GO:0019702">
    <property type="term" value="F:protein arginine N5-methyltransferase activity"/>
    <property type="evidence" value="ECO:0007669"/>
    <property type="project" value="UniProtKB-EC"/>
</dbReference>
<dbReference type="PROSITE" id="PS50088">
    <property type="entry name" value="ANK_REPEAT"/>
    <property type="match status" value="1"/>
</dbReference>
<dbReference type="GO" id="GO:0005634">
    <property type="term" value="C:nucleus"/>
    <property type="evidence" value="ECO:0007669"/>
    <property type="project" value="TreeGrafter"/>
</dbReference>
<evidence type="ECO:0000256" key="5">
    <source>
        <dbReference type="PROSITE-ProRule" id="PRU00023"/>
    </source>
</evidence>
<dbReference type="AlphaFoldDB" id="A0AAF0E2P1"/>
<organism evidence="7 8">
    <name type="scientific">Malassezia caprae</name>
    <dbReference type="NCBI Taxonomy" id="1381934"/>
    <lineage>
        <taxon>Eukaryota</taxon>
        <taxon>Fungi</taxon>
        <taxon>Dikarya</taxon>
        <taxon>Basidiomycota</taxon>
        <taxon>Ustilaginomycotina</taxon>
        <taxon>Malasseziomycetes</taxon>
        <taxon>Malasseziales</taxon>
        <taxon>Malasseziaceae</taxon>
        <taxon>Malassezia</taxon>
    </lineage>
</organism>
<dbReference type="Gene3D" id="3.40.50.150">
    <property type="entry name" value="Vaccinia Virus protein VP39"/>
    <property type="match status" value="1"/>
</dbReference>
<dbReference type="Pfam" id="PF13857">
    <property type="entry name" value="Ank_5"/>
    <property type="match status" value="1"/>
</dbReference>
<dbReference type="InterPro" id="IPR000425">
    <property type="entry name" value="MIP"/>
</dbReference>
<name>A0AAF0E2P1_9BASI</name>
<dbReference type="InterPro" id="IPR051038">
    <property type="entry name" value="RMT2/GAMT_Mtase"/>
</dbReference>
<dbReference type="GO" id="GO:0015267">
    <property type="term" value="F:channel activity"/>
    <property type="evidence" value="ECO:0007669"/>
    <property type="project" value="InterPro"/>
</dbReference>
<feature type="transmembrane region" description="Helical" evidence="6">
    <location>
        <begin position="472"/>
        <end position="495"/>
    </location>
</feature>
<dbReference type="InterPro" id="IPR023271">
    <property type="entry name" value="Aquaporin-like"/>
</dbReference>
<reference evidence="7" key="1">
    <citation type="submission" date="2023-03" db="EMBL/GenBank/DDBJ databases">
        <title>Mating type loci evolution in Malassezia.</title>
        <authorList>
            <person name="Coelho M.A."/>
        </authorList>
    </citation>
    <scope>NUCLEOTIDE SEQUENCE</scope>
    <source>
        <strain evidence="7">CBS 10434</strain>
    </source>
</reference>
<evidence type="ECO:0000256" key="6">
    <source>
        <dbReference type="SAM" id="Phobius"/>
    </source>
</evidence>
<dbReference type="PANTHER" id="PTHR32379:SF1">
    <property type="entry name" value="GUANIDINOACETATE N-METHYLTRANSFERASE"/>
    <property type="match status" value="1"/>
</dbReference>
<feature type="transmembrane region" description="Helical" evidence="6">
    <location>
        <begin position="441"/>
        <end position="460"/>
    </location>
</feature>
<keyword evidence="7" id="KW-0808">Transferase</keyword>
<dbReference type="Gene3D" id="1.20.1080.10">
    <property type="entry name" value="Glycerol uptake facilitator protein"/>
    <property type="match status" value="1"/>
</dbReference>
<dbReference type="Pfam" id="PF00230">
    <property type="entry name" value="MIP"/>
    <property type="match status" value="1"/>
</dbReference>
<dbReference type="Gene3D" id="1.25.40.20">
    <property type="entry name" value="Ankyrin repeat-containing domain"/>
    <property type="match status" value="1"/>
</dbReference>
<dbReference type="PANTHER" id="PTHR32379">
    <property type="entry name" value="GUANIDINOACETATE N-METHYLTRANSFERASE"/>
    <property type="match status" value="1"/>
</dbReference>
<gene>
    <name evidence="7" type="primary">RMT2</name>
    <name evidence="7" type="ORF">MCAP1_000034</name>
</gene>
<dbReference type="InterPro" id="IPR002110">
    <property type="entry name" value="Ankyrin_rpt"/>
</dbReference>
<comment type="subcellular location">
    <subcellularLocation>
        <location evidence="1">Membrane</location>
        <topology evidence="1">Multi-pass membrane protein</topology>
    </subcellularLocation>
</comment>
<keyword evidence="4 6" id="KW-0472">Membrane</keyword>
<evidence type="ECO:0000256" key="2">
    <source>
        <dbReference type="ARBA" id="ARBA00022692"/>
    </source>
</evidence>
<sequence>MTQESDAPWLAQRVEHNHDEMLGWDALHYAADGGHADVICLLLKYGALWNAVDSLGYTAADIAWSRNHTACYNVLFQEGVRQSFLLNVIARRADADSKPEGNLQEDHAIRSNEADTEHLTLVSGSQNEVTYSNADFLKNRLTFSQDSHGQWRCLDKDNNMVMAEWENEIMLASAKALCEGQHEGFSVLNVGFGLGIIDEAIQTYRPGRHVIIEPHPDALAFMYQLGWDKRPGVEIFEGTWEEFLMPQNDQDDLRTFFECLPNVLSGPDARFSFFHGLAATNQFFYHVYTRVAELDLRDIGLSTEWTTMPMNVEEVVWEGVKRNEFWGSFMILLFGAGVECQVRLHYNDNDMSGAFGTYLSCRIAWGCGVALGAWASGGISGGHINPAQVLGCAFGTLVVYMLYRESILSFEGGLPHSVSGIRSTASLFFTHPAPSISLTTAYMTEAIATTTLLFLVLAFGDTGNWAIPKGSMPVGLFLTVLAIGSSLGSNTGYALNPARDTGPRLVLYLLGYGNDVWTHDGAYWFFDSALYTLHEPASVTLE</sequence>
<dbReference type="InterPro" id="IPR036770">
    <property type="entry name" value="Ankyrin_rpt-contain_sf"/>
</dbReference>
<keyword evidence="5" id="KW-0040">ANK repeat</keyword>
<dbReference type="PROSITE" id="PS50297">
    <property type="entry name" value="ANK_REP_REGION"/>
    <property type="match status" value="1"/>
</dbReference>
<proteinExistence type="predicted"/>
<evidence type="ECO:0000256" key="4">
    <source>
        <dbReference type="ARBA" id="ARBA00023136"/>
    </source>
</evidence>
<dbReference type="GO" id="GO:0005737">
    <property type="term" value="C:cytoplasm"/>
    <property type="evidence" value="ECO:0007669"/>
    <property type="project" value="TreeGrafter"/>
</dbReference>
<keyword evidence="7" id="KW-0489">Methyltransferase</keyword>
<keyword evidence="3 6" id="KW-1133">Transmembrane helix</keyword>
<dbReference type="EC" id="2.1.1.322" evidence="7"/>
<dbReference type="Proteomes" id="UP001220961">
    <property type="component" value="Chromosome 1"/>
</dbReference>
<accession>A0AAF0E2P1</accession>